<evidence type="ECO:0000256" key="5">
    <source>
        <dbReference type="ARBA" id="ARBA00022679"/>
    </source>
</evidence>
<name>A0A402A6H1_9CHLR</name>
<keyword evidence="4" id="KW-0597">Phosphoprotein</keyword>
<dbReference type="InterPro" id="IPR014031">
    <property type="entry name" value="Ketoacyl_synth_C"/>
</dbReference>
<dbReference type="EMBL" id="BIFR01000002">
    <property type="protein sequence ID" value="GCE14615.1"/>
    <property type="molecule type" value="Genomic_DNA"/>
</dbReference>
<dbReference type="Pfam" id="PF22621">
    <property type="entry name" value="CurL-like_PKS_C"/>
    <property type="match status" value="1"/>
</dbReference>
<gene>
    <name evidence="23" type="ORF">KTT_44740</name>
</gene>
<keyword evidence="8" id="KW-0560">Oxidoreductase</keyword>
<dbReference type="InterPro" id="IPR016036">
    <property type="entry name" value="Malonyl_transacylase_ACP-bd"/>
</dbReference>
<accession>A0A402A6H1</accession>
<dbReference type="InterPro" id="IPR032821">
    <property type="entry name" value="PKS_assoc"/>
</dbReference>
<organism evidence="23 24">
    <name type="scientific">Tengunoibacter tsumagoiensis</name>
    <dbReference type="NCBI Taxonomy" id="2014871"/>
    <lineage>
        <taxon>Bacteria</taxon>
        <taxon>Bacillati</taxon>
        <taxon>Chloroflexota</taxon>
        <taxon>Ktedonobacteria</taxon>
        <taxon>Ktedonobacterales</taxon>
        <taxon>Dictyobacteraceae</taxon>
        <taxon>Tengunoibacter</taxon>
    </lineage>
</organism>
<dbReference type="InterPro" id="IPR014030">
    <property type="entry name" value="Ketoacyl_synth_N"/>
</dbReference>
<evidence type="ECO:0000256" key="16">
    <source>
        <dbReference type="ARBA" id="ARBA00066974"/>
    </source>
</evidence>
<dbReference type="Gene3D" id="1.10.1200.10">
    <property type="entry name" value="ACP-like"/>
    <property type="match status" value="1"/>
</dbReference>
<dbReference type="Gene3D" id="3.30.70.250">
    <property type="entry name" value="Malonyl-CoA ACP transacylase, ACP-binding"/>
    <property type="match status" value="1"/>
</dbReference>
<dbReference type="PANTHER" id="PTHR43775:SF51">
    <property type="entry name" value="INACTIVE PHENOLPHTHIOCEROL SYNTHESIS POLYKETIDE SYNTHASE TYPE I PKS1-RELATED"/>
    <property type="match status" value="1"/>
</dbReference>
<dbReference type="OrthoDB" id="139272at2"/>
<dbReference type="InterPro" id="IPR014043">
    <property type="entry name" value="Acyl_transferase_dom"/>
</dbReference>
<dbReference type="SUPFAM" id="SSF55048">
    <property type="entry name" value="Probable ACP-binding domain of malonyl-CoA ACP transacylase"/>
    <property type="match status" value="1"/>
</dbReference>
<protein>
    <recommendedName>
        <fullName evidence="17">Phenolphthiocerol/phthiocerol polyketide synthase subunit E</fullName>
        <ecNumber evidence="16">2.3.1.292</ecNumber>
    </recommendedName>
    <alternativeName>
        <fullName evidence="19">(Phenol)carboxyphthiodiolenone synthase subunit E</fullName>
    </alternativeName>
    <alternativeName>
        <fullName evidence="20">Beta-ketoacyl-acyl-carrier-protein synthase I</fullName>
    </alternativeName>
    <alternativeName>
        <fullName evidence="18">Phthiocerol synthesis polyketide synthase type I PpsE</fullName>
    </alternativeName>
</protein>
<evidence type="ECO:0000256" key="4">
    <source>
        <dbReference type="ARBA" id="ARBA00022553"/>
    </source>
</evidence>
<dbReference type="SUPFAM" id="SSF52151">
    <property type="entry name" value="FabD/lysophospholipase-like"/>
    <property type="match status" value="1"/>
</dbReference>
<comment type="cofactor">
    <cofactor evidence="1">
        <name>NADP(+)</name>
        <dbReference type="ChEBI" id="CHEBI:58349"/>
    </cofactor>
</comment>
<evidence type="ECO:0000256" key="2">
    <source>
        <dbReference type="ARBA" id="ARBA00001957"/>
    </source>
</evidence>
<dbReference type="InterPro" id="IPR036736">
    <property type="entry name" value="ACP-like_sf"/>
</dbReference>
<evidence type="ECO:0000256" key="18">
    <source>
        <dbReference type="ARBA" id="ARBA00075053"/>
    </source>
</evidence>
<dbReference type="InterPro" id="IPR018201">
    <property type="entry name" value="Ketoacyl_synth_AS"/>
</dbReference>
<dbReference type="InterPro" id="IPR016039">
    <property type="entry name" value="Thiolase-like"/>
</dbReference>
<dbReference type="PROSITE" id="PS00012">
    <property type="entry name" value="PHOSPHOPANTETHEINE"/>
    <property type="match status" value="1"/>
</dbReference>
<dbReference type="AlphaFoldDB" id="A0A402A6H1"/>
<evidence type="ECO:0000313" key="23">
    <source>
        <dbReference type="EMBL" id="GCE14615.1"/>
    </source>
</evidence>
<dbReference type="SUPFAM" id="SSF47336">
    <property type="entry name" value="ACP-like"/>
    <property type="match status" value="1"/>
</dbReference>
<evidence type="ECO:0000256" key="17">
    <source>
        <dbReference type="ARBA" id="ARBA00073623"/>
    </source>
</evidence>
<comment type="catalytic activity">
    <reaction evidence="13">
        <text>docosanoyl-[(phenol)carboxyphthiodiolenone synthase] + 2 (S)-methylmalonyl-CoA + 3 malonyl-CoA + 5 NADPH + 10 H(+) = C34-carboxyphthiodiolenone-[(phenol)carboxyphthiodiolenone synthase] + 5 CO2 + 5 NADP(+) + 5 CoA + 2 H2O</text>
        <dbReference type="Rhea" id="RHEA:57752"/>
        <dbReference type="Rhea" id="RHEA-COMP:14987"/>
        <dbReference type="Rhea" id="RHEA-COMP:14988"/>
        <dbReference type="ChEBI" id="CHEBI:15377"/>
        <dbReference type="ChEBI" id="CHEBI:15378"/>
        <dbReference type="ChEBI" id="CHEBI:16526"/>
        <dbReference type="ChEBI" id="CHEBI:57287"/>
        <dbReference type="ChEBI" id="CHEBI:57327"/>
        <dbReference type="ChEBI" id="CHEBI:57384"/>
        <dbReference type="ChEBI" id="CHEBI:57783"/>
        <dbReference type="ChEBI" id="CHEBI:58349"/>
        <dbReference type="ChEBI" id="CHEBI:142237"/>
        <dbReference type="ChEBI" id="CHEBI:142238"/>
        <dbReference type="EC" id="2.3.1.292"/>
    </reaction>
</comment>
<evidence type="ECO:0000256" key="20">
    <source>
        <dbReference type="ARBA" id="ARBA00084020"/>
    </source>
</evidence>
<comment type="catalytic activity">
    <reaction evidence="12">
        <text>19-(4-hydroxyphenyl)nonadecanoyl-[(phenol)carboxyphthiodiolenone synthase] + 2 (S)-methylmalonyl-CoA + 3 malonyl-CoA + 5 NADPH + 10 H(+) = C37-(phenol)carboxyphthiodiolenone-[(phenol)carboxyphthiodiolenone synthase] + 5 CO2 + 5 NADP(+) + 5 CoA + 2 H2O</text>
        <dbReference type="Rhea" id="RHEA:57760"/>
        <dbReference type="Rhea" id="RHEA-COMP:14273"/>
        <dbReference type="Rhea" id="RHEA-COMP:14990"/>
        <dbReference type="ChEBI" id="CHEBI:15377"/>
        <dbReference type="ChEBI" id="CHEBI:15378"/>
        <dbReference type="ChEBI" id="CHEBI:16526"/>
        <dbReference type="ChEBI" id="CHEBI:57287"/>
        <dbReference type="ChEBI" id="CHEBI:57327"/>
        <dbReference type="ChEBI" id="CHEBI:57384"/>
        <dbReference type="ChEBI" id="CHEBI:57783"/>
        <dbReference type="ChEBI" id="CHEBI:58349"/>
        <dbReference type="ChEBI" id="CHEBI:133301"/>
        <dbReference type="ChEBI" id="CHEBI:142260"/>
        <dbReference type="EC" id="2.3.1.292"/>
    </reaction>
</comment>
<feature type="domain" description="Ketosynthase family 3 (KS3)" evidence="22">
    <location>
        <begin position="8"/>
        <end position="435"/>
    </location>
</feature>
<dbReference type="PROSITE" id="PS50075">
    <property type="entry name" value="CARRIER"/>
    <property type="match status" value="1"/>
</dbReference>
<evidence type="ECO:0000313" key="24">
    <source>
        <dbReference type="Proteomes" id="UP000287352"/>
    </source>
</evidence>
<dbReference type="GO" id="GO:0004315">
    <property type="term" value="F:3-oxoacyl-[acyl-carrier-protein] synthase activity"/>
    <property type="evidence" value="ECO:0007669"/>
    <property type="project" value="InterPro"/>
</dbReference>
<dbReference type="PROSITE" id="PS00606">
    <property type="entry name" value="KS3_1"/>
    <property type="match status" value="1"/>
</dbReference>
<comment type="catalytic activity">
    <reaction evidence="11">
        <text>17-(4-hydroxyphenyl)heptadecanoyl-[(phenol)carboxyphthiodiolenone synthase] + 2 (S)-methylmalonyl-CoA + 3 malonyl-CoA + 5 NADPH + 10 H(+) = C35-(phenol)carboxyphthiodiolenone-[(phenol)carboxyphthiodiolenone synthase] + 5 CO2 + 5 NADP(+) + 5 CoA + 2 H2O</text>
        <dbReference type="Rhea" id="RHEA:57756"/>
        <dbReference type="Rhea" id="RHEA-COMP:14272"/>
        <dbReference type="Rhea" id="RHEA-COMP:14989"/>
        <dbReference type="ChEBI" id="CHEBI:15377"/>
        <dbReference type="ChEBI" id="CHEBI:15378"/>
        <dbReference type="ChEBI" id="CHEBI:16526"/>
        <dbReference type="ChEBI" id="CHEBI:57287"/>
        <dbReference type="ChEBI" id="CHEBI:57327"/>
        <dbReference type="ChEBI" id="CHEBI:57384"/>
        <dbReference type="ChEBI" id="CHEBI:57783"/>
        <dbReference type="ChEBI" id="CHEBI:58349"/>
        <dbReference type="ChEBI" id="CHEBI:133300"/>
        <dbReference type="ChEBI" id="CHEBI:142259"/>
        <dbReference type="EC" id="2.3.1.292"/>
    </reaction>
</comment>
<reference evidence="24" key="1">
    <citation type="submission" date="2018-12" db="EMBL/GenBank/DDBJ databases">
        <title>Tengunoibacter tsumagoiensis gen. nov., sp. nov., Dictyobacter kobayashii sp. nov., D. alpinus sp. nov., and D. joshuensis sp. nov. and description of Dictyobacteraceae fam. nov. within the order Ktedonobacterales isolated from Tengu-no-mugimeshi.</title>
        <authorList>
            <person name="Wang C.M."/>
            <person name="Zheng Y."/>
            <person name="Sakai Y."/>
            <person name="Toyoda A."/>
            <person name="Minakuchi Y."/>
            <person name="Abe K."/>
            <person name="Yokota A."/>
            <person name="Yabe S."/>
        </authorList>
    </citation>
    <scope>NUCLEOTIDE SEQUENCE [LARGE SCALE GENOMIC DNA]</scope>
    <source>
        <strain evidence="24">Uno3</strain>
    </source>
</reference>
<evidence type="ECO:0000256" key="8">
    <source>
        <dbReference type="ARBA" id="ARBA00023002"/>
    </source>
</evidence>
<dbReference type="Pfam" id="PF16197">
    <property type="entry name" value="KAsynt_C_assoc"/>
    <property type="match status" value="1"/>
</dbReference>
<evidence type="ECO:0000259" key="22">
    <source>
        <dbReference type="PROSITE" id="PS52004"/>
    </source>
</evidence>
<dbReference type="SUPFAM" id="SSF53901">
    <property type="entry name" value="Thiolase-like"/>
    <property type="match status" value="1"/>
</dbReference>
<keyword evidence="3" id="KW-0596">Phosphopantetheine</keyword>
<dbReference type="InterPro" id="IPR020841">
    <property type="entry name" value="PKS_Beta-ketoAc_synthase_dom"/>
</dbReference>
<evidence type="ECO:0000256" key="9">
    <source>
        <dbReference type="ARBA" id="ARBA00023098"/>
    </source>
</evidence>
<evidence type="ECO:0000256" key="15">
    <source>
        <dbReference type="ARBA" id="ARBA00058455"/>
    </source>
</evidence>
<dbReference type="InterPro" id="IPR009081">
    <property type="entry name" value="PP-bd_ACP"/>
</dbReference>
<sequence length="1067" mass="117205">MQPSEMPENAIAIIGMSGHFPQAKNLAEFWQKLRAGEELITFFTADDLVAEGFAIETVKRDDFVGAAGILEDHASFDAAFFGYSPREAEVIDPQQRLFLMDAYQALESSGYLSDTYEGRIGVFAASSMNTYILYNLFSNRDFMAHANSFQILISNDKDFLATRVSYKLDLHGPSMNIQTACSSSLVAVHVACQNLLYGECDIAIAGASSINFPHKGGYIYQDGEILSPDGHCRTFDADAQGTVGSNGVGAVILKKLEHALDDGDTIYAIIRGTAINNDGAGKVGYTAPSVDGQAEVISEALAIADVPADTITYIEAHGTATPLGDPIELAALQQVYQEATDKVGYCAIGSLKSNVGHMDAAAGIGGLIKTVLALQHQEIPPSLHYSRPNPRIDFTNSPFFVNTTLREWKSETSPRRAGVSSFGIGGTNAHIILEEAPPQPEAAPGLPYQLLLLSAKTSSALEQATSNLQSYLANYMANYTAEHPNGELADVADLANYTAEHPNGDLADVADLANYTAEHPNGELADVAYTLQVGRKHYAYRRTIVARDLQEAQQVLATQDREHLHSSLQEQRKRPLIWLFSGQGSQYQQMGYDLYATEPNFRETVDRCAQLLLPHIGRDLRELLYPATIEQKQEAAAQLQQTRYAQPALFVIEYALSQLWSALGLEPYALIGHSIGEYVAACLAGVFSLEDALFLVAARGRLMQETAPGTMISIPRSGAEIQPYLHGTLSLAAINAPGLCVVSGSKEEIEQLQSNLQDQGIETRPLHTSHAFHSVLMEPILSAFEQHVRRVTLHPPALLYLSNVTGDWIQPYEATDPLYWVKQLRQPVQFAAGIERLAQEQDAIFLEVGPGRTLNTLVRQNLARQTTQVVLSSLRHPQDQQSDRAFFLDTIGRLWLAGLSLQWKALWTQETRRFIPLPTYPFELQSYYIAPQAGSFMQGLHQSKEAATSVEPGTIEASTANSNLYARPQLQSDYVPAETVIELRLAEIWQEHLGIEQVGIYDNFFELGGHSLLATQMVSEIQQSFPIDFSLRNLFENATIAKAAVLIEEQLLAKLESLPDDELPLTL</sequence>
<keyword evidence="5" id="KW-0808">Transferase</keyword>
<evidence type="ECO:0000256" key="10">
    <source>
        <dbReference type="ARBA" id="ARBA00023268"/>
    </source>
</evidence>
<dbReference type="GO" id="GO:0004312">
    <property type="term" value="F:fatty acid synthase activity"/>
    <property type="evidence" value="ECO:0007669"/>
    <property type="project" value="TreeGrafter"/>
</dbReference>
<feature type="domain" description="Carrier" evidence="21">
    <location>
        <begin position="976"/>
        <end position="1051"/>
    </location>
</feature>
<evidence type="ECO:0000256" key="19">
    <source>
        <dbReference type="ARBA" id="ARBA00078169"/>
    </source>
</evidence>
<dbReference type="Gene3D" id="3.40.47.10">
    <property type="match status" value="1"/>
</dbReference>
<evidence type="ECO:0000256" key="3">
    <source>
        <dbReference type="ARBA" id="ARBA00022450"/>
    </source>
</evidence>
<dbReference type="PROSITE" id="PS52004">
    <property type="entry name" value="KS3_2"/>
    <property type="match status" value="1"/>
</dbReference>
<keyword evidence="9" id="KW-0443">Lipid metabolism</keyword>
<dbReference type="RefSeq" id="WP_126582168.1">
    <property type="nucleotide sequence ID" value="NZ_BIFR01000002.1"/>
</dbReference>
<keyword evidence="24" id="KW-1185">Reference proteome</keyword>
<dbReference type="Pfam" id="PF00109">
    <property type="entry name" value="ketoacyl-synt"/>
    <property type="match status" value="1"/>
</dbReference>
<keyword evidence="10" id="KW-0511">Multifunctional enzyme</keyword>
<dbReference type="SMART" id="SM00827">
    <property type="entry name" value="PKS_AT"/>
    <property type="match status" value="1"/>
</dbReference>
<keyword evidence="6" id="KW-0276">Fatty acid metabolism</keyword>
<evidence type="ECO:0000256" key="11">
    <source>
        <dbReference type="ARBA" id="ARBA00050973"/>
    </source>
</evidence>
<evidence type="ECO:0000256" key="7">
    <source>
        <dbReference type="ARBA" id="ARBA00022857"/>
    </source>
</evidence>
<dbReference type="Pfam" id="PF00550">
    <property type="entry name" value="PP-binding"/>
    <property type="match status" value="1"/>
</dbReference>
<dbReference type="Proteomes" id="UP000287352">
    <property type="component" value="Unassembled WGS sequence"/>
</dbReference>
<dbReference type="FunFam" id="1.10.1200.10:FF:000005">
    <property type="entry name" value="Nonribosomal peptide synthetase 1"/>
    <property type="match status" value="1"/>
</dbReference>
<dbReference type="Pfam" id="PF00698">
    <property type="entry name" value="Acyl_transf_1"/>
    <property type="match status" value="1"/>
</dbReference>
<evidence type="ECO:0000256" key="12">
    <source>
        <dbReference type="ARBA" id="ARBA00051971"/>
    </source>
</evidence>
<evidence type="ECO:0000256" key="13">
    <source>
        <dbReference type="ARBA" id="ARBA00052119"/>
    </source>
</evidence>
<evidence type="ECO:0000256" key="1">
    <source>
        <dbReference type="ARBA" id="ARBA00001937"/>
    </source>
</evidence>
<dbReference type="FunFam" id="3.40.47.10:FF:000042">
    <property type="entry name" value="Polyketide synthase Pks13"/>
    <property type="match status" value="1"/>
</dbReference>
<evidence type="ECO:0000256" key="14">
    <source>
        <dbReference type="ARBA" id="ARBA00052745"/>
    </source>
</evidence>
<dbReference type="EC" id="2.3.1.292" evidence="16"/>
<dbReference type="Gene3D" id="3.40.366.10">
    <property type="entry name" value="Malonyl-Coenzyme A Acyl Carrier Protein, domain 2"/>
    <property type="match status" value="1"/>
</dbReference>
<proteinExistence type="predicted"/>
<dbReference type="SMART" id="SM00825">
    <property type="entry name" value="PKS_KS"/>
    <property type="match status" value="1"/>
</dbReference>
<dbReference type="CDD" id="cd00833">
    <property type="entry name" value="PKS"/>
    <property type="match status" value="1"/>
</dbReference>
<dbReference type="InterPro" id="IPR001227">
    <property type="entry name" value="Ac_transferase_dom_sf"/>
</dbReference>
<dbReference type="GO" id="GO:0034081">
    <property type="term" value="C:polyketide synthase complex"/>
    <property type="evidence" value="ECO:0007669"/>
    <property type="project" value="UniProtKB-ARBA"/>
</dbReference>
<comment type="cofactor">
    <cofactor evidence="2">
        <name>pantetheine 4'-phosphate</name>
        <dbReference type="ChEBI" id="CHEBI:47942"/>
    </cofactor>
</comment>
<dbReference type="GO" id="GO:0006633">
    <property type="term" value="P:fatty acid biosynthetic process"/>
    <property type="evidence" value="ECO:0007669"/>
    <property type="project" value="InterPro"/>
</dbReference>
<comment type="catalytic activity">
    <reaction evidence="14">
        <text>icosanoyl-[(phenol)carboxyphthiodiolenone synthase] + 2 (S)-methylmalonyl-CoA + 3 malonyl-CoA + 5 NADPH + 10 H(+) = C32-carboxyphthiodiolenone-[(phenol)carboxyphthiodiolenone synthase] + 5 CO2 + 5 NADP(+) + 5 CoA + 2 H2O</text>
        <dbReference type="Rhea" id="RHEA:57748"/>
        <dbReference type="Rhea" id="RHEA-COMP:14985"/>
        <dbReference type="Rhea" id="RHEA-COMP:14986"/>
        <dbReference type="ChEBI" id="CHEBI:15377"/>
        <dbReference type="ChEBI" id="CHEBI:15378"/>
        <dbReference type="ChEBI" id="CHEBI:16526"/>
        <dbReference type="ChEBI" id="CHEBI:57287"/>
        <dbReference type="ChEBI" id="CHEBI:57327"/>
        <dbReference type="ChEBI" id="CHEBI:57384"/>
        <dbReference type="ChEBI" id="CHEBI:57783"/>
        <dbReference type="ChEBI" id="CHEBI:58349"/>
        <dbReference type="ChEBI" id="CHEBI:87848"/>
        <dbReference type="ChEBI" id="CHEBI:142236"/>
        <dbReference type="EC" id="2.3.1.292"/>
    </reaction>
</comment>
<comment type="function">
    <text evidence="15">Part of the PpsABCDE complex involved in the biosynthesis of the lipid core common to phthiocerols and phenolphthiocerols by successive additions of malonyl-CoA or methylmalonyl-CoA extender units. PpsA can accept as substrate the activated forms of either icosanoyl (C20), docosanoyl (C22) or lignoceroyl (C24) groups from FadD26, or a (4-hydroxyphenyl)-C17 or (4-hydroxyphenyl)-C19 fatty acyl from FadD29. PpsA initiates the biosynthesis and extends its substrate using a malonyl-CoA extender unit. The PpsB and PpsC proteins add the second and third malonyl-CoA extender units. PpsD adds an (R)-methylmalonyl unit and PpsE adds a second (R)-methylmalonyl unit. The incorporation of the methylmalonyl units results in formation of two branched methyl groups in the elongated product.</text>
</comment>
<dbReference type="GO" id="GO:0016491">
    <property type="term" value="F:oxidoreductase activity"/>
    <property type="evidence" value="ECO:0007669"/>
    <property type="project" value="UniProtKB-KW"/>
</dbReference>
<comment type="caution">
    <text evidence="23">The sequence shown here is derived from an EMBL/GenBank/DDBJ whole genome shotgun (WGS) entry which is preliminary data.</text>
</comment>
<dbReference type="PANTHER" id="PTHR43775">
    <property type="entry name" value="FATTY ACID SYNTHASE"/>
    <property type="match status" value="1"/>
</dbReference>
<dbReference type="Gene3D" id="3.30.70.3290">
    <property type="match status" value="1"/>
</dbReference>
<evidence type="ECO:0000259" key="21">
    <source>
        <dbReference type="PROSITE" id="PS50075"/>
    </source>
</evidence>
<dbReference type="InterPro" id="IPR006162">
    <property type="entry name" value="Ppantetheine_attach_site"/>
</dbReference>
<dbReference type="InterPro" id="IPR016035">
    <property type="entry name" value="Acyl_Trfase/lysoPLipase"/>
</dbReference>
<keyword evidence="7" id="KW-0521">NADP</keyword>
<dbReference type="Pfam" id="PF02801">
    <property type="entry name" value="Ketoacyl-synt_C"/>
    <property type="match status" value="1"/>
</dbReference>
<dbReference type="InterPro" id="IPR050091">
    <property type="entry name" value="PKS_NRPS_Biosynth_Enz"/>
</dbReference>
<evidence type="ECO:0000256" key="6">
    <source>
        <dbReference type="ARBA" id="ARBA00022832"/>
    </source>
</evidence>